<proteinExistence type="inferred from homology"/>
<dbReference type="AlphaFoldDB" id="A0A5A9P3X4"/>
<evidence type="ECO:0000256" key="4">
    <source>
        <dbReference type="ARBA" id="ARBA00022989"/>
    </source>
</evidence>
<dbReference type="PROSITE" id="PS51382">
    <property type="entry name" value="SPX"/>
    <property type="match status" value="1"/>
</dbReference>
<dbReference type="GO" id="GO:0016020">
    <property type="term" value="C:membrane"/>
    <property type="evidence" value="ECO:0007669"/>
    <property type="project" value="UniProtKB-SubCell"/>
</dbReference>
<dbReference type="PANTHER" id="PTHR10783">
    <property type="entry name" value="XENOTROPIC AND POLYTROPIC RETROVIRUS RECEPTOR 1-RELATED"/>
    <property type="match status" value="1"/>
</dbReference>
<feature type="transmembrane region" description="Helical" evidence="6">
    <location>
        <begin position="346"/>
        <end position="368"/>
    </location>
</feature>
<feature type="transmembrane region" description="Helical" evidence="6">
    <location>
        <begin position="271"/>
        <end position="290"/>
    </location>
</feature>
<evidence type="ECO:0000256" key="3">
    <source>
        <dbReference type="ARBA" id="ARBA00022692"/>
    </source>
</evidence>
<comment type="subcellular location">
    <subcellularLocation>
        <location evidence="1">Membrane</location>
        <topology evidence="1">Multi-pass membrane protein</topology>
    </subcellularLocation>
</comment>
<feature type="transmembrane region" description="Helical" evidence="6">
    <location>
        <begin position="302"/>
        <end position="321"/>
    </location>
</feature>
<keyword evidence="9" id="KW-0675">Receptor</keyword>
<comment type="similarity">
    <text evidence="2">Belongs to the SYG1 (TC 2.A.94) family.</text>
</comment>
<accession>A0A5A9P3X4</accession>
<evidence type="ECO:0000313" key="9">
    <source>
        <dbReference type="EMBL" id="KAA0716335.1"/>
    </source>
</evidence>
<dbReference type="GO" id="GO:0005737">
    <property type="term" value="C:cytoplasm"/>
    <property type="evidence" value="ECO:0007669"/>
    <property type="project" value="TreeGrafter"/>
</dbReference>
<dbReference type="Proteomes" id="UP000324632">
    <property type="component" value="Chromosome 9"/>
</dbReference>
<comment type="caution">
    <text evidence="9">The sequence shown here is derived from an EMBL/GenBank/DDBJ whole genome shotgun (WGS) entry which is preliminary data.</text>
</comment>
<evidence type="ECO:0000256" key="6">
    <source>
        <dbReference type="SAM" id="Phobius"/>
    </source>
</evidence>
<name>A0A5A9P3X4_9TELE</name>
<keyword evidence="10" id="KW-1185">Reference proteome</keyword>
<dbReference type="PANTHER" id="PTHR10783:SF103">
    <property type="entry name" value="SOLUTE CARRIER FAMILY 53 MEMBER 1"/>
    <property type="match status" value="1"/>
</dbReference>
<evidence type="ECO:0000313" key="10">
    <source>
        <dbReference type="Proteomes" id="UP000324632"/>
    </source>
</evidence>
<dbReference type="InterPro" id="IPR004331">
    <property type="entry name" value="SPX_dom"/>
</dbReference>
<organism evidence="9 10">
    <name type="scientific">Triplophysa tibetana</name>
    <dbReference type="NCBI Taxonomy" id="1572043"/>
    <lineage>
        <taxon>Eukaryota</taxon>
        <taxon>Metazoa</taxon>
        <taxon>Chordata</taxon>
        <taxon>Craniata</taxon>
        <taxon>Vertebrata</taxon>
        <taxon>Euteleostomi</taxon>
        <taxon>Actinopterygii</taxon>
        <taxon>Neopterygii</taxon>
        <taxon>Teleostei</taxon>
        <taxon>Ostariophysi</taxon>
        <taxon>Cypriniformes</taxon>
        <taxon>Nemacheilidae</taxon>
        <taxon>Triplophysa</taxon>
    </lineage>
</organism>
<feature type="domain" description="EXS" evidence="7">
    <location>
        <begin position="231"/>
        <end position="400"/>
    </location>
</feature>
<evidence type="ECO:0000256" key="1">
    <source>
        <dbReference type="ARBA" id="ARBA00004141"/>
    </source>
</evidence>
<feature type="domain" description="SPX" evidence="8">
    <location>
        <begin position="1"/>
        <end position="148"/>
    </location>
</feature>
<evidence type="ECO:0000259" key="8">
    <source>
        <dbReference type="PROSITE" id="PS51382"/>
    </source>
</evidence>
<keyword evidence="5 6" id="KW-0472">Membrane</keyword>
<dbReference type="EMBL" id="SOYY01000009">
    <property type="protein sequence ID" value="KAA0716335.1"/>
    <property type="molecule type" value="Genomic_DNA"/>
</dbReference>
<evidence type="ECO:0000259" key="7">
    <source>
        <dbReference type="PROSITE" id="PS51380"/>
    </source>
</evidence>
<keyword evidence="4 6" id="KW-1133">Transmembrane helix</keyword>
<evidence type="ECO:0000256" key="2">
    <source>
        <dbReference type="ARBA" id="ARBA00009665"/>
    </source>
</evidence>
<reference evidence="9 10" key="1">
    <citation type="journal article" date="2019" name="Mol. Ecol. Resour.">
        <title>Chromosome-level genome assembly of Triplophysa tibetana, a fish adapted to the harsh high-altitude environment of the Tibetan Plateau.</title>
        <authorList>
            <person name="Yang X."/>
            <person name="Liu H."/>
            <person name="Ma Z."/>
            <person name="Zou Y."/>
            <person name="Zou M."/>
            <person name="Mao Y."/>
            <person name="Li X."/>
            <person name="Wang H."/>
            <person name="Chen T."/>
            <person name="Wang W."/>
            <person name="Yang R."/>
        </authorList>
    </citation>
    <scope>NUCLEOTIDE SEQUENCE [LARGE SCALE GENOMIC DNA]</scope>
    <source>
        <strain evidence="9">TTIB1903HZAU</strain>
        <tissue evidence="9">Muscle</tissue>
    </source>
</reference>
<gene>
    <name evidence="9" type="ORF">E1301_Tti001770</name>
</gene>
<protein>
    <submittedName>
        <fullName evidence="9">Xenotropic and polytropic retrovirus receptor 1</fullName>
    </submittedName>
</protein>
<sequence length="400" mass="46726">MIPEWKKQYICYEKLKTILNKAGRFGILHHDDNNPKQPREEFFRNCEQELNKVNLFFSERLSEAHSRLATFEIEAREVSVSEVRGDIRRSDVERRTDNIKHIKMAVGELYLSLAFLQKYQEFNYRCFCKITVMYDSKFASEYGLKWRNKRLDESLLNTEQNKCEHLMSKLECKVLAAPFQPVGFAECWLADQFNSLSPLFIGLRDLLCFYTCQINWTDMWSANSPYAVSLDCGWHSIAVNCLIQCFPPWLRFAQCLRCFWDTGHMLHLLNAGKYFTVFLMVTFAGLYNVARERSSLVIEVKIYLYIWAVVTCMGVVVTVSWDLKMDWGLLHGLGLLKEELLYSRQLYYYAAMLADVLLRVSWAINILLAQMKDSNAAATACTILASLEVLRFDLCHRQQR</sequence>
<dbReference type="InterPro" id="IPR004342">
    <property type="entry name" value="EXS_C"/>
</dbReference>
<dbReference type="PROSITE" id="PS51380">
    <property type="entry name" value="EXS"/>
    <property type="match status" value="1"/>
</dbReference>
<evidence type="ECO:0000256" key="5">
    <source>
        <dbReference type="ARBA" id="ARBA00023136"/>
    </source>
</evidence>
<keyword evidence="3 6" id="KW-0812">Transmembrane</keyword>
<dbReference type="Pfam" id="PF03124">
    <property type="entry name" value="EXS"/>
    <property type="match status" value="1"/>
</dbReference>